<dbReference type="InterPro" id="IPR009072">
    <property type="entry name" value="Histone-fold"/>
</dbReference>
<comment type="subcellular location">
    <subcellularLocation>
        <location evidence="3">Chromosome</location>
    </subcellularLocation>
    <subcellularLocation>
        <location evidence="2">Nucleus</location>
    </subcellularLocation>
</comment>
<dbReference type="PANTHER" id="PTHR10484">
    <property type="entry name" value="HISTONE H4"/>
    <property type="match status" value="1"/>
</dbReference>
<keyword evidence="15" id="KW-1185">Reference proteome</keyword>
<evidence type="ECO:0000256" key="2">
    <source>
        <dbReference type="ARBA" id="ARBA00004123"/>
    </source>
</evidence>
<keyword evidence="12 13" id="KW-0544">Nucleosome core</keyword>
<evidence type="ECO:0000256" key="10">
    <source>
        <dbReference type="ARBA" id="ARBA00023125"/>
    </source>
</evidence>
<evidence type="ECO:0000256" key="1">
    <source>
        <dbReference type="ARBA" id="ARBA00002001"/>
    </source>
</evidence>
<dbReference type="Proteomes" id="UP000035642">
    <property type="component" value="Unassembled WGS sequence"/>
</dbReference>
<dbReference type="GO" id="GO:0030527">
    <property type="term" value="F:structural constituent of chromatin"/>
    <property type="evidence" value="ECO:0007669"/>
    <property type="project" value="InterPro"/>
</dbReference>
<reference evidence="16" key="2">
    <citation type="submission" date="2017-02" db="UniProtKB">
        <authorList>
            <consortium name="WormBaseParasite"/>
        </authorList>
    </citation>
    <scope>IDENTIFICATION</scope>
</reference>
<keyword evidence="11 13" id="KW-0539">Nucleus</keyword>
<dbReference type="Pfam" id="PF00125">
    <property type="entry name" value="Histone"/>
    <property type="match status" value="1"/>
</dbReference>
<dbReference type="GO" id="GO:0005634">
    <property type="term" value="C:nucleus"/>
    <property type="evidence" value="ECO:0007669"/>
    <property type="project" value="UniProtKB-SubCell"/>
</dbReference>
<organism evidence="15 16">
    <name type="scientific">Angiostrongylus cantonensis</name>
    <name type="common">Rat lungworm</name>
    <dbReference type="NCBI Taxonomy" id="6313"/>
    <lineage>
        <taxon>Eukaryota</taxon>
        <taxon>Metazoa</taxon>
        <taxon>Ecdysozoa</taxon>
        <taxon>Nematoda</taxon>
        <taxon>Chromadorea</taxon>
        <taxon>Rhabditida</taxon>
        <taxon>Rhabditina</taxon>
        <taxon>Rhabditomorpha</taxon>
        <taxon>Strongyloidea</taxon>
        <taxon>Metastrongylidae</taxon>
        <taxon>Angiostrongylus</taxon>
    </lineage>
</organism>
<dbReference type="GO" id="GO:0003677">
    <property type="term" value="F:DNA binding"/>
    <property type="evidence" value="ECO:0007669"/>
    <property type="project" value="UniProtKB-KW"/>
</dbReference>
<reference evidence="15" key="1">
    <citation type="submission" date="2012-09" db="EMBL/GenBank/DDBJ databases">
        <authorList>
            <person name="Martin A.A."/>
        </authorList>
    </citation>
    <scope>NUCLEOTIDE SEQUENCE</scope>
</reference>
<keyword evidence="8" id="KW-0488">Methylation</keyword>
<evidence type="ECO:0000256" key="5">
    <source>
        <dbReference type="ARBA" id="ARBA00011538"/>
    </source>
</evidence>
<evidence type="ECO:0000256" key="13">
    <source>
        <dbReference type="RuleBase" id="RU000528"/>
    </source>
</evidence>
<evidence type="ECO:0000259" key="14">
    <source>
        <dbReference type="Pfam" id="PF00125"/>
    </source>
</evidence>
<dbReference type="GO" id="GO:0046982">
    <property type="term" value="F:protein heterodimerization activity"/>
    <property type="evidence" value="ECO:0007669"/>
    <property type="project" value="InterPro"/>
</dbReference>
<accession>A0A0K0D5P7</accession>
<proteinExistence type="inferred from homology"/>
<name>A0A0K0D5P7_ANGCA</name>
<comment type="similarity">
    <text evidence="4 13">Belongs to the histone H4 family.</text>
</comment>
<dbReference type="WBParaSite" id="ACAC_0000539201-mRNA-1">
    <property type="protein sequence ID" value="ACAC_0000539201-mRNA-1"/>
    <property type="gene ID" value="ACAC_0000539201"/>
</dbReference>
<keyword evidence="7 13" id="KW-0158">Chromosome</keyword>
<protein>
    <recommendedName>
        <fullName evidence="6 13">Histone H4</fullName>
    </recommendedName>
</protein>
<dbReference type="PRINTS" id="PR00623">
    <property type="entry name" value="HISTONEH4"/>
</dbReference>
<dbReference type="PROSITE" id="PS00047">
    <property type="entry name" value="HISTONE_H4"/>
    <property type="match status" value="1"/>
</dbReference>
<keyword evidence="9" id="KW-0007">Acetylation</keyword>
<evidence type="ECO:0000256" key="3">
    <source>
        <dbReference type="ARBA" id="ARBA00004286"/>
    </source>
</evidence>
<dbReference type="AlphaFoldDB" id="A0A0K0D5P7"/>
<dbReference type="InterPro" id="IPR001951">
    <property type="entry name" value="Histone_H4"/>
</dbReference>
<dbReference type="SUPFAM" id="SSF47113">
    <property type="entry name" value="Histone-fold"/>
    <property type="match status" value="1"/>
</dbReference>
<dbReference type="Gene3D" id="1.10.20.10">
    <property type="entry name" value="Histone, subunit A"/>
    <property type="match status" value="1"/>
</dbReference>
<dbReference type="InterPro" id="IPR019809">
    <property type="entry name" value="Histone_H4_CS"/>
</dbReference>
<evidence type="ECO:0000256" key="7">
    <source>
        <dbReference type="ARBA" id="ARBA00022454"/>
    </source>
</evidence>
<dbReference type="CDD" id="cd22912">
    <property type="entry name" value="HFD_H4"/>
    <property type="match status" value="1"/>
</dbReference>
<comment type="subunit">
    <text evidence="5 13">The nucleosome is a histone octamer containing two molecules each of H2A, H2B, H3 and H4 assembled in one H3-H4 heterotetramer and two H2A-H2B heterodimers. The octamer wraps approximately 147 bp of DNA.</text>
</comment>
<dbReference type="STRING" id="6313.A0A0K0D5P7"/>
<dbReference type="GO" id="GO:0000786">
    <property type="term" value="C:nucleosome"/>
    <property type="evidence" value="ECO:0007669"/>
    <property type="project" value="UniProtKB-KW"/>
</dbReference>
<evidence type="ECO:0000256" key="12">
    <source>
        <dbReference type="ARBA" id="ARBA00023269"/>
    </source>
</evidence>
<evidence type="ECO:0000256" key="11">
    <source>
        <dbReference type="ARBA" id="ARBA00023242"/>
    </source>
</evidence>
<sequence length="99" mass="11031">MSARGKGSKGGAKRHRKVLQNTAQGITKQAIRRLARRAGVMRFSGLVYDEIREVLKVFLESVIRDAMTYCVQAKRRTVTAVDVALALKRRGLTLNRFGG</sequence>
<comment type="function">
    <text evidence="1 13">Core component of nucleosome. Nucleosomes wrap and compact DNA into chromatin, limiting DNA accessibility to the cellular machineries which require DNA as a template. Histones thereby play a central role in transcription regulation, DNA repair, DNA replication and chromosomal stability. DNA accessibility is regulated via a complex set of post-translational modifications of histones, also called histone code, and nucleosome remodeling.</text>
</comment>
<dbReference type="InterPro" id="IPR007125">
    <property type="entry name" value="H2A/H2B/H3"/>
</dbReference>
<evidence type="ECO:0000313" key="16">
    <source>
        <dbReference type="WBParaSite" id="ACAC_0000539201-mRNA-1"/>
    </source>
</evidence>
<feature type="domain" description="Core Histone H2A/H2B/H3" evidence="14">
    <location>
        <begin position="13"/>
        <end position="88"/>
    </location>
</feature>
<evidence type="ECO:0000256" key="8">
    <source>
        <dbReference type="ARBA" id="ARBA00022481"/>
    </source>
</evidence>
<dbReference type="FunFam" id="1.10.20.10:FF:000012">
    <property type="entry name" value="Histone H4"/>
    <property type="match status" value="1"/>
</dbReference>
<evidence type="ECO:0000256" key="6">
    <source>
        <dbReference type="ARBA" id="ARBA00020836"/>
    </source>
</evidence>
<evidence type="ECO:0000256" key="4">
    <source>
        <dbReference type="ARBA" id="ARBA00006564"/>
    </source>
</evidence>
<evidence type="ECO:0000256" key="9">
    <source>
        <dbReference type="ARBA" id="ARBA00022990"/>
    </source>
</evidence>
<evidence type="ECO:0000313" key="15">
    <source>
        <dbReference type="Proteomes" id="UP000035642"/>
    </source>
</evidence>
<dbReference type="SMART" id="SM00417">
    <property type="entry name" value="H4"/>
    <property type="match status" value="1"/>
</dbReference>
<keyword evidence="10 13" id="KW-0238">DNA-binding</keyword>